<dbReference type="PANTHER" id="PTHR19855">
    <property type="entry name" value="WD40 REPEAT PROTEIN 12, 37"/>
    <property type="match status" value="1"/>
</dbReference>
<feature type="repeat" description="WD" evidence="3">
    <location>
        <begin position="114"/>
        <end position="153"/>
    </location>
</feature>
<dbReference type="AlphaFoldDB" id="A0AAD6MJ04"/>
<dbReference type="InterPro" id="IPR015943">
    <property type="entry name" value="WD40/YVTN_repeat-like_dom_sf"/>
</dbReference>
<dbReference type="PROSITE" id="PS50082">
    <property type="entry name" value="WD_REPEATS_2"/>
    <property type="match status" value="2"/>
</dbReference>
<dbReference type="InterPro" id="IPR001680">
    <property type="entry name" value="WD40_rpt"/>
</dbReference>
<gene>
    <name evidence="4" type="ORF">NC653_023994</name>
</gene>
<dbReference type="SUPFAM" id="SSF50978">
    <property type="entry name" value="WD40 repeat-like"/>
    <property type="match status" value="1"/>
</dbReference>
<dbReference type="InterPro" id="IPR036322">
    <property type="entry name" value="WD40_repeat_dom_sf"/>
</dbReference>
<organism evidence="4 5">
    <name type="scientific">Populus alba x Populus x berolinensis</name>
    <dbReference type="NCBI Taxonomy" id="444605"/>
    <lineage>
        <taxon>Eukaryota</taxon>
        <taxon>Viridiplantae</taxon>
        <taxon>Streptophyta</taxon>
        <taxon>Embryophyta</taxon>
        <taxon>Tracheophyta</taxon>
        <taxon>Spermatophyta</taxon>
        <taxon>Magnoliopsida</taxon>
        <taxon>eudicotyledons</taxon>
        <taxon>Gunneridae</taxon>
        <taxon>Pentapetalae</taxon>
        <taxon>rosids</taxon>
        <taxon>fabids</taxon>
        <taxon>Malpighiales</taxon>
        <taxon>Salicaceae</taxon>
        <taxon>Saliceae</taxon>
        <taxon>Populus</taxon>
    </lineage>
</organism>
<dbReference type="EMBL" id="JAQIZT010000009">
    <property type="protein sequence ID" value="KAJ6986266.1"/>
    <property type="molecule type" value="Genomic_DNA"/>
</dbReference>
<evidence type="ECO:0000256" key="3">
    <source>
        <dbReference type="PROSITE-ProRule" id="PRU00221"/>
    </source>
</evidence>
<dbReference type="InterPro" id="IPR020472">
    <property type="entry name" value="WD40_PAC1"/>
</dbReference>
<dbReference type="Gene3D" id="2.130.10.10">
    <property type="entry name" value="YVTN repeat-like/Quinoprotein amine dehydrogenase"/>
    <property type="match status" value="1"/>
</dbReference>
<dbReference type="PANTHER" id="PTHR19855:SF19">
    <property type="entry name" value="OS04G0619700 PROTEIN"/>
    <property type="match status" value="1"/>
</dbReference>
<dbReference type="SMART" id="SM00320">
    <property type="entry name" value="WD40"/>
    <property type="match status" value="3"/>
</dbReference>
<dbReference type="PROSITE" id="PS50294">
    <property type="entry name" value="WD_REPEATS_REGION"/>
    <property type="match status" value="1"/>
</dbReference>
<evidence type="ECO:0000256" key="1">
    <source>
        <dbReference type="ARBA" id="ARBA00022574"/>
    </source>
</evidence>
<keyword evidence="2" id="KW-0677">Repeat</keyword>
<evidence type="ECO:0000256" key="2">
    <source>
        <dbReference type="ARBA" id="ARBA00022737"/>
    </source>
</evidence>
<dbReference type="Proteomes" id="UP001164929">
    <property type="component" value="Chromosome 9"/>
</dbReference>
<keyword evidence="5" id="KW-1185">Reference proteome</keyword>
<comment type="caution">
    <text evidence="4">The sequence shown here is derived from an EMBL/GenBank/DDBJ whole genome shotgun (WGS) entry which is preliminary data.</text>
</comment>
<evidence type="ECO:0000313" key="4">
    <source>
        <dbReference type="EMBL" id="KAJ6986266.1"/>
    </source>
</evidence>
<sequence>MLPSHHEKTSNPLVDYDLIIFDKKFSNPTKLFTISASKILYLISPSIVRTVSLLASAKLIFTSGYDMKVRMWDMEDGLYIASSRPLGCTIRAVAADTKLLVAGGSEVPNTEFRIWEHEGPITSLALDPTRIYSGSWDMTVRIWDRSSLECIKILRHASSDGRLSLVDVRKLLRTNRRSLRKNVSRVTDMDRNNVEPPQRMLHGFGPNLFSVDVGADRIVCGGEEGVVRIWNYLKGAGKGADGSCMRGIRLENRMRHRKLQIEMSSKGGRTDQCSVAAKKKPNACRQEWCLAQINMG</sequence>
<feature type="repeat" description="WD" evidence="3">
    <location>
        <begin position="48"/>
        <end position="82"/>
    </location>
</feature>
<name>A0AAD6MJ04_9ROSI</name>
<reference evidence="4" key="1">
    <citation type="journal article" date="2023" name="Mol. Ecol. Resour.">
        <title>Chromosome-level genome assembly of a triploid poplar Populus alba 'Berolinensis'.</title>
        <authorList>
            <person name="Chen S."/>
            <person name="Yu Y."/>
            <person name="Wang X."/>
            <person name="Wang S."/>
            <person name="Zhang T."/>
            <person name="Zhou Y."/>
            <person name="He R."/>
            <person name="Meng N."/>
            <person name="Wang Y."/>
            <person name="Liu W."/>
            <person name="Liu Z."/>
            <person name="Liu J."/>
            <person name="Guo Q."/>
            <person name="Huang H."/>
            <person name="Sederoff R.R."/>
            <person name="Wang G."/>
            <person name="Qu G."/>
            <person name="Chen S."/>
        </authorList>
    </citation>
    <scope>NUCLEOTIDE SEQUENCE</scope>
    <source>
        <strain evidence="4">SC-2020</strain>
    </source>
</reference>
<proteinExistence type="predicted"/>
<protein>
    <submittedName>
        <fullName evidence="4">F-box/WD-40 repeat-containing protein</fullName>
    </submittedName>
</protein>
<dbReference type="PRINTS" id="PR00320">
    <property type="entry name" value="GPROTEINBRPT"/>
</dbReference>
<keyword evidence="1 3" id="KW-0853">WD repeat</keyword>
<dbReference type="PROSITE" id="PS00678">
    <property type="entry name" value="WD_REPEATS_1"/>
    <property type="match status" value="1"/>
</dbReference>
<evidence type="ECO:0000313" key="5">
    <source>
        <dbReference type="Proteomes" id="UP001164929"/>
    </source>
</evidence>
<accession>A0AAD6MJ04</accession>
<dbReference type="InterPro" id="IPR019775">
    <property type="entry name" value="WD40_repeat_CS"/>
</dbReference>
<dbReference type="Pfam" id="PF00400">
    <property type="entry name" value="WD40"/>
    <property type="match status" value="2"/>
</dbReference>